<proteinExistence type="predicted"/>
<reference evidence="1" key="1">
    <citation type="submission" date="2021-03" db="EMBL/GenBank/DDBJ databases">
        <title>Revisited historic fungal species revealed as producer of novel bioactive compounds through whole genome sequencing and comparative genomics.</title>
        <authorList>
            <person name="Vignolle G.A."/>
            <person name="Hochenegger N."/>
            <person name="Mach R.L."/>
            <person name="Mach-Aigner A.R."/>
            <person name="Javad Rahimi M."/>
            <person name="Salim K.A."/>
            <person name="Chan C.M."/>
            <person name="Lim L.B.L."/>
            <person name="Cai F."/>
            <person name="Druzhinina I.S."/>
            <person name="U'Ren J.M."/>
            <person name="Derntl C."/>
        </authorList>
    </citation>
    <scope>NUCLEOTIDE SEQUENCE</scope>
    <source>
        <strain evidence="1">TUCIM 5799</strain>
    </source>
</reference>
<gene>
    <name evidence="1" type="ORF">JX265_006863</name>
</gene>
<evidence type="ECO:0000313" key="2">
    <source>
        <dbReference type="Proteomes" id="UP000829685"/>
    </source>
</evidence>
<sequence length="226" mass="24916">MPNEANDRSGTGCQSYCEVKVTYFHGQEIPYNFDCRAGPPYALTKSESVTHTDSWTIEVGATIGTRDDGSLMYNETGLIVREDVGAPLKEPAISGRTVTNTWWAQIGKPDNETRCGHFSWVPWKVRSCGTLTRAEVKETIKPVVCPSLVCPVNDIKSCDKTNLSSTENWCVETQDMTDDKTSMGTDIFVVVDCGTNAPTPDKQDKIYHHRGVSDTNWIGNPSTARG</sequence>
<organism evidence="1 2">
    <name type="scientific">Neoarthrinium moseri</name>
    <dbReference type="NCBI Taxonomy" id="1658444"/>
    <lineage>
        <taxon>Eukaryota</taxon>
        <taxon>Fungi</taxon>
        <taxon>Dikarya</taxon>
        <taxon>Ascomycota</taxon>
        <taxon>Pezizomycotina</taxon>
        <taxon>Sordariomycetes</taxon>
        <taxon>Xylariomycetidae</taxon>
        <taxon>Amphisphaeriales</taxon>
        <taxon>Apiosporaceae</taxon>
        <taxon>Neoarthrinium</taxon>
    </lineage>
</organism>
<comment type="caution">
    <text evidence="1">The sequence shown here is derived from an EMBL/GenBank/DDBJ whole genome shotgun (WGS) entry which is preliminary data.</text>
</comment>
<evidence type="ECO:0000313" key="1">
    <source>
        <dbReference type="EMBL" id="KAI1868884.1"/>
    </source>
</evidence>
<accession>A0A9Q0AQ07</accession>
<keyword evidence="2" id="KW-1185">Reference proteome</keyword>
<dbReference type="Proteomes" id="UP000829685">
    <property type="component" value="Unassembled WGS sequence"/>
</dbReference>
<dbReference type="AlphaFoldDB" id="A0A9Q0AQ07"/>
<protein>
    <submittedName>
        <fullName evidence="1">Uncharacterized protein</fullName>
    </submittedName>
</protein>
<name>A0A9Q0AQ07_9PEZI</name>
<dbReference type="EMBL" id="JAFIMR010000016">
    <property type="protein sequence ID" value="KAI1868884.1"/>
    <property type="molecule type" value="Genomic_DNA"/>
</dbReference>